<feature type="transmembrane region" description="Helical" evidence="8">
    <location>
        <begin position="293"/>
        <end position="310"/>
    </location>
</feature>
<accession>A0A128A5B5</accession>
<dbReference type="GO" id="GO:0008610">
    <property type="term" value="P:lipid biosynthetic process"/>
    <property type="evidence" value="ECO:0007669"/>
    <property type="project" value="UniProtKB-ARBA"/>
</dbReference>
<feature type="transmembrane region" description="Helical" evidence="8">
    <location>
        <begin position="267"/>
        <end position="286"/>
    </location>
</feature>
<dbReference type="Pfam" id="PF13231">
    <property type="entry name" value="PMT_2"/>
    <property type="match status" value="1"/>
</dbReference>
<keyword evidence="11" id="KW-1185">Reference proteome</keyword>
<dbReference type="PANTHER" id="PTHR33908">
    <property type="entry name" value="MANNOSYLTRANSFERASE YKCB-RELATED"/>
    <property type="match status" value="1"/>
</dbReference>
<evidence type="ECO:0000256" key="3">
    <source>
        <dbReference type="ARBA" id="ARBA00022676"/>
    </source>
</evidence>
<dbReference type="PANTHER" id="PTHR33908:SF11">
    <property type="entry name" value="MEMBRANE PROTEIN"/>
    <property type="match status" value="1"/>
</dbReference>
<dbReference type="InterPro" id="IPR038731">
    <property type="entry name" value="RgtA/B/C-like"/>
</dbReference>
<feature type="domain" description="Glycosyltransferase RgtA/B/C/D-like" evidence="9">
    <location>
        <begin position="103"/>
        <end position="226"/>
    </location>
</feature>
<proteinExistence type="predicted"/>
<dbReference type="KEGG" id="ndv:NDEV_1768"/>
<keyword evidence="4 10" id="KW-0808">Transferase</keyword>
<dbReference type="Proteomes" id="UP000196239">
    <property type="component" value="Chromosome 1"/>
</dbReference>
<keyword evidence="3" id="KW-0328">Glycosyltransferase</keyword>
<feature type="transmembrane region" description="Helical" evidence="8">
    <location>
        <begin position="125"/>
        <end position="143"/>
    </location>
</feature>
<feature type="transmembrane region" description="Helical" evidence="8">
    <location>
        <begin position="68"/>
        <end position="86"/>
    </location>
</feature>
<dbReference type="InterPro" id="IPR050297">
    <property type="entry name" value="LipidA_mod_glycosyltrf_83"/>
</dbReference>
<evidence type="ECO:0000313" key="10">
    <source>
        <dbReference type="EMBL" id="CUR52530.1"/>
    </source>
</evidence>
<feature type="transmembrane region" description="Helical" evidence="8">
    <location>
        <begin position="98"/>
        <end position="119"/>
    </location>
</feature>
<gene>
    <name evidence="10" type="ORF">NDEV_1768</name>
</gene>
<evidence type="ECO:0000256" key="1">
    <source>
        <dbReference type="ARBA" id="ARBA00004651"/>
    </source>
</evidence>
<feature type="transmembrane region" description="Helical" evidence="8">
    <location>
        <begin position="181"/>
        <end position="206"/>
    </location>
</feature>
<reference evidence="11" key="1">
    <citation type="submission" date="2015-10" db="EMBL/GenBank/DDBJ databases">
        <authorList>
            <person name="Lehtovirta-Morley L.E."/>
            <person name="Vieille C."/>
        </authorList>
    </citation>
    <scope>NUCLEOTIDE SEQUENCE [LARGE SCALE GENOMIC DNA]</scope>
</reference>
<sequence length="496" mass="56571">MVRSFSMKVKHASILLLLIPLALSAFTHIWNPVGFPDVFYDEGIYMYRAMHVLAGEGLQTGYFHDHPFFGQIFLAGAFALVGYPNSLHPTADVHSAEMLYLVPRVLMGILAVADTFLIYKISERRYSKNIALFASILFAVMPITWLTRRILLDSILLPFLLTSILFAVYAKDSKNKKLLVIFSGIFFGVSLFTKETMFVMIPLLTVLIYQNTKNPRMLAVWFIPVILIPLIWPIQSIQNNQFHTWIGDVLYQVHRQNNNFGNILKNFLVFDPLLLVLGFAGIVCAAIKKDWMILLWFIPFLVFLATIGYVQYFYWIPVLPVLCIAAAKFIIDLSKHAKEDIRNKLPFIIISCVGIFGLVMTSFLITSNVSAQFDAVAYVLQNVHNSDAPYDEKNTTIVSSAVYSWIFKYVYHMTDVLPDYRYVLFYPLLTDHVLLVSDLHLQANIDAGKQLQDVYNNTVSVKKFKGGVLDEDLGKYPFTNMAANYEGSEVEIRERN</sequence>
<evidence type="ECO:0000256" key="5">
    <source>
        <dbReference type="ARBA" id="ARBA00022692"/>
    </source>
</evidence>
<dbReference type="EMBL" id="LN890280">
    <property type="protein sequence ID" value="CUR52530.1"/>
    <property type="molecule type" value="Genomic_DNA"/>
</dbReference>
<feature type="transmembrane region" description="Helical" evidence="8">
    <location>
        <begin position="345"/>
        <end position="365"/>
    </location>
</feature>
<evidence type="ECO:0000256" key="7">
    <source>
        <dbReference type="ARBA" id="ARBA00023136"/>
    </source>
</evidence>
<keyword evidence="2" id="KW-1003">Cell membrane</keyword>
<feature type="transmembrane region" description="Helical" evidence="8">
    <location>
        <begin position="218"/>
        <end position="235"/>
    </location>
</feature>
<evidence type="ECO:0000256" key="8">
    <source>
        <dbReference type="SAM" id="Phobius"/>
    </source>
</evidence>
<keyword evidence="5 8" id="KW-0812">Transmembrane</keyword>
<dbReference type="GO" id="GO:0005886">
    <property type="term" value="C:plasma membrane"/>
    <property type="evidence" value="ECO:0007669"/>
    <property type="project" value="UniProtKB-SubCell"/>
</dbReference>
<feature type="transmembrane region" description="Helical" evidence="8">
    <location>
        <begin position="150"/>
        <end position="169"/>
    </location>
</feature>
<comment type="subcellular location">
    <subcellularLocation>
        <location evidence="1">Cell membrane</location>
        <topology evidence="1">Multi-pass membrane protein</topology>
    </subcellularLocation>
</comment>
<evidence type="ECO:0000256" key="6">
    <source>
        <dbReference type="ARBA" id="ARBA00022989"/>
    </source>
</evidence>
<organism evidence="10 11">
    <name type="scientific">Nitrosotalea devaniterrae</name>
    <dbReference type="NCBI Taxonomy" id="1078905"/>
    <lineage>
        <taxon>Archaea</taxon>
        <taxon>Nitrososphaerota</taxon>
        <taxon>Nitrososphaeria</taxon>
        <taxon>Nitrosotaleales</taxon>
        <taxon>Nitrosotaleaceae</taxon>
        <taxon>Nitrosotalea</taxon>
    </lineage>
</organism>
<evidence type="ECO:0000259" key="9">
    <source>
        <dbReference type="Pfam" id="PF13231"/>
    </source>
</evidence>
<keyword evidence="6 8" id="KW-1133">Transmembrane helix</keyword>
<keyword evidence="7 8" id="KW-0472">Membrane</keyword>
<dbReference type="AlphaFoldDB" id="A0A128A5B5"/>
<protein>
    <submittedName>
        <fullName evidence="10">Glycosyltransferase</fullName>
    </submittedName>
</protein>
<evidence type="ECO:0000256" key="4">
    <source>
        <dbReference type="ARBA" id="ARBA00022679"/>
    </source>
</evidence>
<name>A0A128A5B5_9ARCH</name>
<evidence type="ECO:0000256" key="2">
    <source>
        <dbReference type="ARBA" id="ARBA00022475"/>
    </source>
</evidence>
<dbReference type="GO" id="GO:0016763">
    <property type="term" value="F:pentosyltransferase activity"/>
    <property type="evidence" value="ECO:0007669"/>
    <property type="project" value="TreeGrafter"/>
</dbReference>
<evidence type="ECO:0000313" key="11">
    <source>
        <dbReference type="Proteomes" id="UP000196239"/>
    </source>
</evidence>